<name>A0AA89BUH3_PINIB</name>
<comment type="caution">
    <text evidence="1">The sequence shown here is derived from an EMBL/GenBank/DDBJ whole genome shotgun (WGS) entry which is preliminary data.</text>
</comment>
<protein>
    <submittedName>
        <fullName evidence="1">Uncharacterized protein</fullName>
    </submittedName>
</protein>
<dbReference type="InterPro" id="IPR039499">
    <property type="entry name" value="LURA1/LRA25"/>
</dbReference>
<gene>
    <name evidence="1" type="ORF">FSP39_018632</name>
</gene>
<sequence>MALIVEDISVNSENSQGDEKYIKDIAFSNACRQYYYTRLEATENFCQDVKNDESKSQTRKVTTSIDSAMEKLRKEMASLMKQDLTLMRQLLTLNDTIEDMKSQRLYGSSRESILSSRDLHSGSDWSVSETDMYTPDDHPVDKESVNSKIFCVYEMTPYTVPVVTVTDEFGTENTLSH</sequence>
<dbReference type="EMBL" id="VSWD01000010">
    <property type="protein sequence ID" value="KAK3091284.1"/>
    <property type="molecule type" value="Genomic_DNA"/>
</dbReference>
<dbReference type="AlphaFoldDB" id="A0AA89BUH3"/>
<keyword evidence="2" id="KW-1185">Reference proteome</keyword>
<evidence type="ECO:0000313" key="1">
    <source>
        <dbReference type="EMBL" id="KAK3091284.1"/>
    </source>
</evidence>
<dbReference type="Proteomes" id="UP001186944">
    <property type="component" value="Unassembled WGS sequence"/>
</dbReference>
<evidence type="ECO:0000313" key="2">
    <source>
        <dbReference type="Proteomes" id="UP001186944"/>
    </source>
</evidence>
<accession>A0AA89BUH3</accession>
<reference evidence="1" key="1">
    <citation type="submission" date="2019-08" db="EMBL/GenBank/DDBJ databases">
        <title>The improved chromosome-level genome for the pearl oyster Pinctada fucata martensii using PacBio sequencing and Hi-C.</title>
        <authorList>
            <person name="Zheng Z."/>
        </authorList>
    </citation>
    <scope>NUCLEOTIDE SEQUENCE</scope>
    <source>
        <strain evidence="1">ZZ-2019</strain>
        <tissue evidence="1">Adductor muscle</tissue>
    </source>
</reference>
<dbReference type="Pfam" id="PF14854">
    <property type="entry name" value="LURAP"/>
    <property type="match status" value="1"/>
</dbReference>
<proteinExistence type="predicted"/>
<organism evidence="1 2">
    <name type="scientific">Pinctada imbricata</name>
    <name type="common">Atlantic pearl-oyster</name>
    <name type="synonym">Pinctada martensii</name>
    <dbReference type="NCBI Taxonomy" id="66713"/>
    <lineage>
        <taxon>Eukaryota</taxon>
        <taxon>Metazoa</taxon>
        <taxon>Spiralia</taxon>
        <taxon>Lophotrochozoa</taxon>
        <taxon>Mollusca</taxon>
        <taxon>Bivalvia</taxon>
        <taxon>Autobranchia</taxon>
        <taxon>Pteriomorphia</taxon>
        <taxon>Pterioida</taxon>
        <taxon>Pterioidea</taxon>
        <taxon>Pteriidae</taxon>
        <taxon>Pinctada</taxon>
    </lineage>
</organism>